<dbReference type="AlphaFoldDB" id="A0A852V1D8"/>
<dbReference type="InterPro" id="IPR008965">
    <property type="entry name" value="CBM2/CBM3_carb-bd_dom_sf"/>
</dbReference>
<dbReference type="GO" id="GO:0004553">
    <property type="term" value="F:hydrolase activity, hydrolyzing O-glycosyl compounds"/>
    <property type="evidence" value="ECO:0007669"/>
    <property type="project" value="InterPro"/>
</dbReference>
<dbReference type="CDD" id="cd21177">
    <property type="entry name" value="LPMO_AA10"/>
    <property type="match status" value="1"/>
</dbReference>
<reference evidence="5 6" key="1">
    <citation type="submission" date="2020-07" db="EMBL/GenBank/DDBJ databases">
        <title>Sequencing the genomes of 1000 actinobacteria strains.</title>
        <authorList>
            <person name="Klenk H.-P."/>
        </authorList>
    </citation>
    <scope>NUCLEOTIDE SEQUENCE [LARGE SCALE GENOMIC DNA]</scope>
    <source>
        <strain evidence="5 6">DSM 45763</strain>
    </source>
</reference>
<feature type="chain" id="PRO_5032299455" evidence="3">
    <location>
        <begin position="32"/>
        <end position="366"/>
    </location>
</feature>
<accession>A0A852V1D8</accession>
<comment type="caution">
    <text evidence="5">The sequence shown here is derived from an EMBL/GenBank/DDBJ whole genome shotgun (WGS) entry which is preliminary data.</text>
</comment>
<dbReference type="InterPro" id="IPR001919">
    <property type="entry name" value="CBD2"/>
</dbReference>
<feature type="compositionally biased region" description="Low complexity" evidence="2">
    <location>
        <begin position="236"/>
        <end position="265"/>
    </location>
</feature>
<dbReference type="SMART" id="SM00637">
    <property type="entry name" value="CBD_II"/>
    <property type="match status" value="1"/>
</dbReference>
<dbReference type="Pfam" id="PF00553">
    <property type="entry name" value="CBM_2"/>
    <property type="match status" value="1"/>
</dbReference>
<gene>
    <name evidence="5" type="ORF">HDA43_004171</name>
</gene>
<feature type="signal peptide" evidence="3">
    <location>
        <begin position="1"/>
        <end position="31"/>
    </location>
</feature>
<evidence type="ECO:0000313" key="6">
    <source>
        <dbReference type="Proteomes" id="UP000576393"/>
    </source>
</evidence>
<name>A0A852V1D8_9ACTN</name>
<feature type="region of interest" description="Disordered" evidence="2">
    <location>
        <begin position="231"/>
        <end position="265"/>
    </location>
</feature>
<evidence type="ECO:0000256" key="1">
    <source>
        <dbReference type="ARBA" id="ARBA00022729"/>
    </source>
</evidence>
<dbReference type="Gene3D" id="2.60.40.290">
    <property type="match status" value="1"/>
</dbReference>
<dbReference type="GO" id="GO:0030247">
    <property type="term" value="F:polysaccharide binding"/>
    <property type="evidence" value="ECO:0007669"/>
    <property type="project" value="UniProtKB-UniRule"/>
</dbReference>
<organism evidence="5 6">
    <name type="scientific">Streptosporangium sandarakinum</name>
    <dbReference type="NCBI Taxonomy" id="1260955"/>
    <lineage>
        <taxon>Bacteria</taxon>
        <taxon>Bacillati</taxon>
        <taxon>Actinomycetota</taxon>
        <taxon>Actinomycetes</taxon>
        <taxon>Streptosporangiales</taxon>
        <taxon>Streptosporangiaceae</taxon>
        <taxon>Streptosporangium</taxon>
    </lineage>
</organism>
<dbReference type="Proteomes" id="UP000576393">
    <property type="component" value="Unassembled WGS sequence"/>
</dbReference>
<evidence type="ECO:0000313" key="5">
    <source>
        <dbReference type="EMBL" id="NYF41970.1"/>
    </source>
</evidence>
<keyword evidence="6" id="KW-1185">Reference proteome</keyword>
<dbReference type="Pfam" id="PF03067">
    <property type="entry name" value="LPMO_10"/>
    <property type="match status" value="1"/>
</dbReference>
<proteinExistence type="predicted"/>
<dbReference type="RefSeq" id="WP_312873473.1">
    <property type="nucleotide sequence ID" value="NZ_JACCCO010000002.1"/>
</dbReference>
<evidence type="ECO:0000259" key="4">
    <source>
        <dbReference type="PROSITE" id="PS51173"/>
    </source>
</evidence>
<dbReference type="SUPFAM" id="SSF81296">
    <property type="entry name" value="E set domains"/>
    <property type="match status" value="1"/>
</dbReference>
<feature type="domain" description="CBM2" evidence="4">
    <location>
        <begin position="264"/>
        <end position="366"/>
    </location>
</feature>
<dbReference type="InterPro" id="IPR051024">
    <property type="entry name" value="GlcNAc_Chitin_IntDeg"/>
</dbReference>
<dbReference type="GO" id="GO:0005975">
    <property type="term" value="P:carbohydrate metabolic process"/>
    <property type="evidence" value="ECO:0007669"/>
    <property type="project" value="InterPro"/>
</dbReference>
<dbReference type="InterPro" id="IPR012291">
    <property type="entry name" value="CBM2_carb-bd_dom_sf"/>
</dbReference>
<dbReference type="PANTHER" id="PTHR34823:SF1">
    <property type="entry name" value="CHITIN-BINDING TYPE-4 DOMAIN-CONTAINING PROTEIN"/>
    <property type="match status" value="1"/>
</dbReference>
<keyword evidence="1 3" id="KW-0732">Signal</keyword>
<dbReference type="SUPFAM" id="SSF49384">
    <property type="entry name" value="Carbohydrate-binding domain"/>
    <property type="match status" value="1"/>
</dbReference>
<evidence type="ECO:0000256" key="3">
    <source>
        <dbReference type="SAM" id="SignalP"/>
    </source>
</evidence>
<protein>
    <submittedName>
        <fullName evidence="5">Chitin-binding protein</fullName>
    </submittedName>
</protein>
<dbReference type="InterPro" id="IPR004302">
    <property type="entry name" value="Cellulose/chitin-bd_N"/>
</dbReference>
<sequence length="366" mass="38405">MKKWPGAVAAGAVALLSALLAVVLVPGSASAHGAMMVPGSRTYLCWQDGLSQTGQIIPVNPACAAAVAKSGPNSLYNWFGVLRSDGAGRTRGFIPDGQACSGGNPTYSGFDLPHADWPMTHLTAGSSIQFRYNKWAAHPGWFYVYVTKDGWDPTRPLTWDDLEAEPFYTADHPASVGSAGTADAYYYWDARLPSGKSGRHIVYSVWKRSDSNETFYNCSDVVFDGGKGEVTGVGRPGSTPTPTVTPTSTPTSTPTATPTVTPSSTPIAGDCTATYRTINSWQGGFQGEVTVTNRGSSPLNGWTVSWTPGSGTTINSVWNGVYTASGSIAVVRNTDWNRTVAANGSTTFGFVANGTSGSPTPTCTSP</sequence>
<dbReference type="InterPro" id="IPR014756">
    <property type="entry name" value="Ig_E-set"/>
</dbReference>
<dbReference type="PROSITE" id="PS51173">
    <property type="entry name" value="CBM2"/>
    <property type="match status" value="1"/>
</dbReference>
<dbReference type="Gene3D" id="2.70.50.50">
    <property type="entry name" value="chitin-binding protein cbp21"/>
    <property type="match status" value="1"/>
</dbReference>
<dbReference type="PANTHER" id="PTHR34823">
    <property type="entry name" value="GLCNAC-BINDING PROTEIN A"/>
    <property type="match status" value="1"/>
</dbReference>
<dbReference type="EMBL" id="JACCCO010000002">
    <property type="protein sequence ID" value="NYF41970.1"/>
    <property type="molecule type" value="Genomic_DNA"/>
</dbReference>
<evidence type="ECO:0000256" key="2">
    <source>
        <dbReference type="SAM" id="MobiDB-lite"/>
    </source>
</evidence>